<dbReference type="InterPro" id="IPR012349">
    <property type="entry name" value="Split_barrel_FMN-bd"/>
</dbReference>
<dbReference type="EMBL" id="FMXQ01000002">
    <property type="protein sequence ID" value="SDB17722.1"/>
    <property type="molecule type" value="Genomic_DNA"/>
</dbReference>
<feature type="domain" description="Flavin reductase like" evidence="2">
    <location>
        <begin position="19"/>
        <end position="159"/>
    </location>
</feature>
<dbReference type="GO" id="GO:0010181">
    <property type="term" value="F:FMN binding"/>
    <property type="evidence" value="ECO:0007669"/>
    <property type="project" value="InterPro"/>
</dbReference>
<dbReference type="PANTHER" id="PTHR30466:SF1">
    <property type="entry name" value="FMN REDUCTASE (NADH) RUTF"/>
    <property type="match status" value="1"/>
</dbReference>
<dbReference type="GO" id="GO:0006208">
    <property type="term" value="P:pyrimidine nucleobase catabolic process"/>
    <property type="evidence" value="ECO:0007669"/>
    <property type="project" value="TreeGrafter"/>
</dbReference>
<organism evidence="3 4">
    <name type="scientific">Bauldia litoralis</name>
    <dbReference type="NCBI Taxonomy" id="665467"/>
    <lineage>
        <taxon>Bacteria</taxon>
        <taxon>Pseudomonadati</taxon>
        <taxon>Pseudomonadota</taxon>
        <taxon>Alphaproteobacteria</taxon>
        <taxon>Hyphomicrobiales</taxon>
        <taxon>Kaistiaceae</taxon>
        <taxon>Bauldia</taxon>
    </lineage>
</organism>
<gene>
    <name evidence="3" type="ORF">SAMN02982931_01429</name>
</gene>
<accession>A0A1G6BAM6</accession>
<reference evidence="3 4" key="1">
    <citation type="submission" date="2016-10" db="EMBL/GenBank/DDBJ databases">
        <authorList>
            <person name="de Groot N.N."/>
        </authorList>
    </citation>
    <scope>NUCLEOTIDE SEQUENCE [LARGE SCALE GENOMIC DNA]</scope>
    <source>
        <strain evidence="3 4">ATCC 35022</strain>
    </source>
</reference>
<keyword evidence="1" id="KW-0560">Oxidoreductase</keyword>
<dbReference type="GO" id="GO:0042602">
    <property type="term" value="F:riboflavin reductase (NADPH) activity"/>
    <property type="evidence" value="ECO:0007669"/>
    <property type="project" value="TreeGrafter"/>
</dbReference>
<dbReference type="AlphaFoldDB" id="A0A1G6BAM6"/>
<dbReference type="Gene3D" id="2.30.110.10">
    <property type="entry name" value="Electron Transport, Fmn-binding Protein, Chain A"/>
    <property type="match status" value="1"/>
</dbReference>
<sequence length="174" mass="18920">MNRIGPLHEIEPPHFRKVMGRFATGVTVITATTGGESHGMTANAFMSGSLDPPLCVVSVARRAHMHAYLLEAKRFAVNILAEGQADHATHFAGKLVPGLEPRFVDIDGIPTLGDASARITAELAASHDCGDHTLFIGHITSMDADERRPLLYFDGHYRAMQETCGAETPLPEFW</sequence>
<dbReference type="STRING" id="665467.SAMN02982931_01429"/>
<dbReference type="PANTHER" id="PTHR30466">
    <property type="entry name" value="FLAVIN REDUCTASE"/>
    <property type="match status" value="1"/>
</dbReference>
<dbReference type="Proteomes" id="UP000199071">
    <property type="component" value="Unassembled WGS sequence"/>
</dbReference>
<dbReference type="OrthoDB" id="9792858at2"/>
<evidence type="ECO:0000256" key="1">
    <source>
        <dbReference type="ARBA" id="ARBA00023002"/>
    </source>
</evidence>
<protein>
    <submittedName>
        <fullName evidence="3">NADH-FMN oxidoreductase RutF, flavin reductase (DIM6/NTAB) family</fullName>
    </submittedName>
</protein>
<evidence type="ECO:0000313" key="4">
    <source>
        <dbReference type="Proteomes" id="UP000199071"/>
    </source>
</evidence>
<dbReference type="SUPFAM" id="SSF50475">
    <property type="entry name" value="FMN-binding split barrel"/>
    <property type="match status" value="1"/>
</dbReference>
<dbReference type="InterPro" id="IPR002563">
    <property type="entry name" value="Flavin_Rdtase-like_dom"/>
</dbReference>
<evidence type="ECO:0000259" key="2">
    <source>
        <dbReference type="SMART" id="SM00903"/>
    </source>
</evidence>
<dbReference type="InterPro" id="IPR050268">
    <property type="entry name" value="NADH-dep_flavin_reductase"/>
</dbReference>
<name>A0A1G6BAM6_9HYPH</name>
<dbReference type="SMART" id="SM00903">
    <property type="entry name" value="Flavin_Reduct"/>
    <property type="match status" value="1"/>
</dbReference>
<proteinExistence type="predicted"/>
<evidence type="ECO:0000313" key="3">
    <source>
        <dbReference type="EMBL" id="SDB17722.1"/>
    </source>
</evidence>
<keyword evidence="4" id="KW-1185">Reference proteome</keyword>
<dbReference type="Pfam" id="PF01613">
    <property type="entry name" value="Flavin_Reduct"/>
    <property type="match status" value="1"/>
</dbReference>